<dbReference type="PANTHER" id="PTHR43499">
    <property type="entry name" value="ABC TRANSPORTER I FAMILY MEMBER 1"/>
    <property type="match status" value="1"/>
</dbReference>
<keyword evidence="3" id="KW-0201">Cytochrome c-type biogenesis</keyword>
<dbReference type="InterPro" id="IPR027417">
    <property type="entry name" value="P-loop_NTPase"/>
</dbReference>
<evidence type="ECO:0000313" key="9">
    <source>
        <dbReference type="Proteomes" id="UP001549366"/>
    </source>
</evidence>
<keyword evidence="6" id="KW-0472">Membrane</keyword>
<evidence type="ECO:0000256" key="5">
    <source>
        <dbReference type="ARBA" id="ARBA00022967"/>
    </source>
</evidence>
<reference evidence="8 9" key="1">
    <citation type="submission" date="2024-06" db="EMBL/GenBank/DDBJ databases">
        <title>Genomic Encyclopedia of Type Strains, Phase V (KMG-V): Genome sequencing to study the core and pangenomes of soil and plant-associated prokaryotes.</title>
        <authorList>
            <person name="Whitman W."/>
        </authorList>
    </citation>
    <scope>NUCLEOTIDE SEQUENCE [LARGE SCALE GENOMIC DNA]</scope>
    <source>
        <strain evidence="8 9">NE40</strain>
    </source>
</reference>
<evidence type="ECO:0000256" key="3">
    <source>
        <dbReference type="ARBA" id="ARBA00022748"/>
    </source>
</evidence>
<accession>A0ABV2SNU0</accession>
<evidence type="ECO:0000313" key="8">
    <source>
        <dbReference type="EMBL" id="MET4759431.1"/>
    </source>
</evidence>
<dbReference type="PROSITE" id="PS50893">
    <property type="entry name" value="ABC_TRANSPORTER_2"/>
    <property type="match status" value="1"/>
</dbReference>
<dbReference type="InterPro" id="IPR003439">
    <property type="entry name" value="ABC_transporter-like_ATP-bd"/>
</dbReference>
<sequence>MLELMDLGCERDDRTLFRHLSITLSPAELLQVEGGNGTGKTTLLKILAGLSNDYRGSIFWKGKPLSRDYADFRLSSFYFGHKPAIKVELTPVENILWRSSLRNEHCNEQSIIEALKQVNLGGYEDTPCGHLSAGQHRRVALADLSVSNALLWILDEPFTAIDYHGIQWLERLLAKHVTNKGMVIITSHQALSDQVLSDLSGRVRKIRLDDYVPAESGNAHEDKEDVFL</sequence>
<evidence type="ECO:0000256" key="2">
    <source>
        <dbReference type="ARBA" id="ARBA00022741"/>
    </source>
</evidence>
<dbReference type="Proteomes" id="UP001549366">
    <property type="component" value="Unassembled WGS sequence"/>
</dbReference>
<gene>
    <name evidence="8" type="ORF">V5J35_004623</name>
</gene>
<organism evidence="8 9">
    <name type="scientific">Endozoicomonas lisbonensis</name>
    <dbReference type="NCBI Taxonomy" id="3120522"/>
    <lineage>
        <taxon>Bacteria</taxon>
        <taxon>Pseudomonadati</taxon>
        <taxon>Pseudomonadota</taxon>
        <taxon>Gammaproteobacteria</taxon>
        <taxon>Oceanospirillales</taxon>
        <taxon>Endozoicomonadaceae</taxon>
        <taxon>Endozoicomonas</taxon>
    </lineage>
</organism>
<evidence type="ECO:0000256" key="4">
    <source>
        <dbReference type="ARBA" id="ARBA00022840"/>
    </source>
</evidence>
<dbReference type="Pfam" id="PF00005">
    <property type="entry name" value="ABC_tran"/>
    <property type="match status" value="1"/>
</dbReference>
<dbReference type="InterPro" id="IPR005895">
    <property type="entry name" value="ABC_transptr_haem_export_CcmA"/>
</dbReference>
<keyword evidence="5" id="KW-1278">Translocase</keyword>
<keyword evidence="9" id="KW-1185">Reference proteome</keyword>
<dbReference type="Gene3D" id="3.40.50.300">
    <property type="entry name" value="P-loop containing nucleotide triphosphate hydrolases"/>
    <property type="match status" value="1"/>
</dbReference>
<feature type="domain" description="ABC transporter" evidence="7">
    <location>
        <begin position="2"/>
        <end position="225"/>
    </location>
</feature>
<dbReference type="PANTHER" id="PTHR43499:SF1">
    <property type="entry name" value="ABC TRANSPORTER I FAMILY MEMBER 1"/>
    <property type="match status" value="1"/>
</dbReference>
<dbReference type="RefSeq" id="WP_354009415.1">
    <property type="nucleotide sequence ID" value="NZ_JBEWTA010000001.1"/>
</dbReference>
<dbReference type="InterPro" id="IPR003593">
    <property type="entry name" value="AAA+_ATPase"/>
</dbReference>
<keyword evidence="2" id="KW-0547">Nucleotide-binding</keyword>
<keyword evidence="4" id="KW-0067">ATP-binding</keyword>
<dbReference type="EMBL" id="JBEWTB010000002">
    <property type="protein sequence ID" value="MET4759431.1"/>
    <property type="molecule type" value="Genomic_DNA"/>
</dbReference>
<dbReference type="NCBIfam" id="TIGR01189">
    <property type="entry name" value="ccmA"/>
    <property type="match status" value="1"/>
</dbReference>
<evidence type="ECO:0000259" key="7">
    <source>
        <dbReference type="PROSITE" id="PS50893"/>
    </source>
</evidence>
<name>A0ABV2SNU0_9GAMM</name>
<evidence type="ECO:0000256" key="6">
    <source>
        <dbReference type="ARBA" id="ARBA00023136"/>
    </source>
</evidence>
<keyword evidence="1" id="KW-0813">Transport</keyword>
<protein>
    <submittedName>
        <fullName evidence="8">Heme exporter protein A</fullName>
    </submittedName>
</protein>
<evidence type="ECO:0000256" key="1">
    <source>
        <dbReference type="ARBA" id="ARBA00022448"/>
    </source>
</evidence>
<dbReference type="SUPFAM" id="SSF52540">
    <property type="entry name" value="P-loop containing nucleoside triphosphate hydrolases"/>
    <property type="match status" value="1"/>
</dbReference>
<comment type="caution">
    <text evidence="8">The sequence shown here is derived from an EMBL/GenBank/DDBJ whole genome shotgun (WGS) entry which is preliminary data.</text>
</comment>
<dbReference type="SMART" id="SM00382">
    <property type="entry name" value="AAA"/>
    <property type="match status" value="1"/>
</dbReference>
<dbReference type="NCBIfam" id="NF010061">
    <property type="entry name" value="PRK13538.1"/>
    <property type="match status" value="1"/>
</dbReference>
<proteinExistence type="predicted"/>